<evidence type="ECO:0000313" key="5">
    <source>
        <dbReference type="Proteomes" id="UP001595705"/>
    </source>
</evidence>
<keyword evidence="2" id="KW-0732">Signal</keyword>
<dbReference type="InterPro" id="IPR000572">
    <property type="entry name" value="OxRdtase_Mopterin-bd_dom"/>
</dbReference>
<protein>
    <submittedName>
        <fullName evidence="4">Molybdopterin-dependent oxidoreductase</fullName>
    </submittedName>
</protein>
<accession>A0ABV7XL04</accession>
<evidence type="ECO:0000259" key="3">
    <source>
        <dbReference type="Pfam" id="PF00174"/>
    </source>
</evidence>
<feature type="compositionally biased region" description="Low complexity" evidence="1">
    <location>
        <begin position="25"/>
        <end position="44"/>
    </location>
</feature>
<dbReference type="Gene3D" id="3.90.420.10">
    <property type="entry name" value="Oxidoreductase, molybdopterin-binding domain"/>
    <property type="match status" value="1"/>
</dbReference>
<evidence type="ECO:0000313" key="4">
    <source>
        <dbReference type="EMBL" id="MFC3716734.1"/>
    </source>
</evidence>
<organism evidence="4 5">
    <name type="scientific">Luteimonas soli</name>
    <dbReference type="NCBI Taxonomy" id="1648966"/>
    <lineage>
        <taxon>Bacteria</taxon>
        <taxon>Pseudomonadati</taxon>
        <taxon>Pseudomonadota</taxon>
        <taxon>Gammaproteobacteria</taxon>
        <taxon>Lysobacterales</taxon>
        <taxon>Lysobacteraceae</taxon>
        <taxon>Luteimonas</taxon>
    </lineage>
</organism>
<comment type="caution">
    <text evidence="4">The sequence shown here is derived from an EMBL/GenBank/DDBJ whole genome shotgun (WGS) entry which is preliminary data.</text>
</comment>
<dbReference type="InterPro" id="IPR036374">
    <property type="entry name" value="OxRdtase_Mopterin-bd_sf"/>
</dbReference>
<proteinExistence type="predicted"/>
<dbReference type="RefSeq" id="WP_386744101.1">
    <property type="nucleotide sequence ID" value="NZ_JBHRYA010000007.1"/>
</dbReference>
<feature type="chain" id="PRO_5046005799" evidence="2">
    <location>
        <begin position="26"/>
        <end position="190"/>
    </location>
</feature>
<evidence type="ECO:0000256" key="1">
    <source>
        <dbReference type="SAM" id="MobiDB-lite"/>
    </source>
</evidence>
<dbReference type="SUPFAM" id="SSF56524">
    <property type="entry name" value="Oxidoreductase molybdopterin-binding domain"/>
    <property type="match status" value="1"/>
</dbReference>
<gene>
    <name evidence="4" type="ORF">ACFONC_11290</name>
</gene>
<dbReference type="Pfam" id="PF00174">
    <property type="entry name" value="Oxidored_molyb"/>
    <property type="match status" value="1"/>
</dbReference>
<dbReference type="Proteomes" id="UP001595705">
    <property type="component" value="Unassembled WGS sequence"/>
</dbReference>
<dbReference type="EMBL" id="JBHRYA010000007">
    <property type="protein sequence ID" value="MFC3716734.1"/>
    <property type="molecule type" value="Genomic_DNA"/>
</dbReference>
<name>A0ABV7XL04_9GAMM</name>
<keyword evidence="5" id="KW-1185">Reference proteome</keyword>
<reference evidence="5" key="1">
    <citation type="journal article" date="2019" name="Int. J. Syst. Evol. Microbiol.">
        <title>The Global Catalogue of Microorganisms (GCM) 10K type strain sequencing project: providing services to taxonomists for standard genome sequencing and annotation.</title>
        <authorList>
            <consortium name="The Broad Institute Genomics Platform"/>
            <consortium name="The Broad Institute Genome Sequencing Center for Infectious Disease"/>
            <person name="Wu L."/>
            <person name="Ma J."/>
        </authorList>
    </citation>
    <scope>NUCLEOTIDE SEQUENCE [LARGE SCALE GENOMIC DNA]</scope>
    <source>
        <strain evidence="5">KCTC 42441</strain>
    </source>
</reference>
<evidence type="ECO:0000256" key="2">
    <source>
        <dbReference type="SAM" id="SignalP"/>
    </source>
</evidence>
<feature type="domain" description="Oxidoreductase molybdopterin-binding" evidence="3">
    <location>
        <begin position="90"/>
        <end position="187"/>
    </location>
</feature>
<feature type="region of interest" description="Disordered" evidence="1">
    <location>
        <begin position="25"/>
        <end position="55"/>
    </location>
</feature>
<sequence length="190" mass="19529">MAMSRHLIALVLVLLLPACTTTGTAPPAPAPALATTSTPLSAATHDPHLHAAPPQAPVLPSPVVVPLDATTLAGLPRETVAATAHGETLQCEGVALAALMQVAGAMPAEPLRGAQLARYVQVDARDGYRAVFSLAEFDPTLGNHAAFLVDRCNGKALDEQAGPLRLVVPGEARAARSVRQVRAITVIVAP</sequence>
<feature type="signal peptide" evidence="2">
    <location>
        <begin position="1"/>
        <end position="25"/>
    </location>
</feature>